<proteinExistence type="predicted"/>
<reference evidence="1 2" key="1">
    <citation type="submission" date="2018-06" db="EMBL/GenBank/DDBJ databases">
        <authorList>
            <consortium name="Pathogen Informatics"/>
            <person name="Doyle S."/>
        </authorList>
    </citation>
    <scope>NUCLEOTIDE SEQUENCE [LARGE SCALE GENOMIC DNA]</scope>
    <source>
        <strain evidence="1 2">NCTC12026</strain>
    </source>
</reference>
<gene>
    <name evidence="1" type="ORF">NCTC12026_01290</name>
</gene>
<dbReference type="AlphaFoldDB" id="A0A379G1W2"/>
<dbReference type="Proteomes" id="UP000255129">
    <property type="component" value="Unassembled WGS sequence"/>
</dbReference>
<protein>
    <submittedName>
        <fullName evidence="1">Uncharacterized protein</fullName>
    </submittedName>
</protein>
<accession>A0A379G1W2</accession>
<sequence>MSNNTRYSASRVFAKNDLITIKKLLREDKSPKEMYQYLASKGDRYALFAGVDGRESGFLEERVKSNHHFENMIGHLSDNMSSMNHSSSFFDRDFSVPQVPSMPEFNYSGGYSSPSSRFSF</sequence>
<evidence type="ECO:0000313" key="1">
    <source>
        <dbReference type="EMBL" id="SUC34916.1"/>
    </source>
</evidence>
<dbReference type="RefSeq" id="WP_244915274.1">
    <property type="nucleotide sequence ID" value="NZ_UGUA01000002.1"/>
</dbReference>
<dbReference type="EMBL" id="UGUA01000002">
    <property type="protein sequence ID" value="SUC34916.1"/>
    <property type="molecule type" value="Genomic_DNA"/>
</dbReference>
<name>A0A379G1W2_9GAMM</name>
<organism evidence="1 2">
    <name type="scientific">Providencia rustigianii</name>
    <dbReference type="NCBI Taxonomy" id="158850"/>
    <lineage>
        <taxon>Bacteria</taxon>
        <taxon>Pseudomonadati</taxon>
        <taxon>Pseudomonadota</taxon>
        <taxon>Gammaproteobacteria</taxon>
        <taxon>Enterobacterales</taxon>
        <taxon>Morganellaceae</taxon>
        <taxon>Providencia</taxon>
    </lineage>
</organism>
<evidence type="ECO:0000313" key="2">
    <source>
        <dbReference type="Proteomes" id="UP000255129"/>
    </source>
</evidence>